<dbReference type="OrthoDB" id="4420885at2"/>
<proteinExistence type="predicted"/>
<organism evidence="2 3">
    <name type="scientific">Lujinxingia litoralis</name>
    <dbReference type="NCBI Taxonomy" id="2211119"/>
    <lineage>
        <taxon>Bacteria</taxon>
        <taxon>Deltaproteobacteria</taxon>
        <taxon>Bradymonadales</taxon>
        <taxon>Lujinxingiaceae</taxon>
        <taxon>Lujinxingia</taxon>
    </lineage>
</organism>
<dbReference type="RefSeq" id="WP_111728513.1">
    <property type="nucleotide sequence ID" value="NZ_QHKO01000001.1"/>
</dbReference>
<evidence type="ECO:0000313" key="3">
    <source>
        <dbReference type="Proteomes" id="UP000249169"/>
    </source>
</evidence>
<dbReference type="Pfam" id="PF03435">
    <property type="entry name" value="Sacchrp_dh_NADP"/>
    <property type="match status" value="1"/>
</dbReference>
<evidence type="ECO:0000313" key="2">
    <source>
        <dbReference type="EMBL" id="RAL25341.1"/>
    </source>
</evidence>
<dbReference type="InterPro" id="IPR036291">
    <property type="entry name" value="NAD(P)-bd_dom_sf"/>
</dbReference>
<name>A0A328CDA7_9DELT</name>
<accession>A0A328CDA7</accession>
<dbReference type="PANTHER" id="PTHR43781:SF1">
    <property type="entry name" value="SACCHAROPINE DEHYDROGENASE"/>
    <property type="match status" value="1"/>
</dbReference>
<protein>
    <recommendedName>
        <fullName evidence="1">Saccharopine dehydrogenase NADP binding domain-containing protein</fullName>
    </recommendedName>
</protein>
<dbReference type="InterPro" id="IPR005097">
    <property type="entry name" value="Sacchrp_dh_NADP-bd"/>
</dbReference>
<feature type="domain" description="Saccharopine dehydrogenase NADP binding" evidence="1">
    <location>
        <begin position="5"/>
        <end position="130"/>
    </location>
</feature>
<reference evidence="2 3" key="1">
    <citation type="submission" date="2018-05" db="EMBL/GenBank/DDBJ databases">
        <title>Lujinxingia marina gen. nov. sp. nov., a new facultative anaerobic member of the class Deltaproteobacteria, and proposal of Lujinxingaceae fam. nov.</title>
        <authorList>
            <person name="Li C.-M."/>
        </authorList>
    </citation>
    <scope>NUCLEOTIDE SEQUENCE [LARGE SCALE GENOMIC DNA]</scope>
    <source>
        <strain evidence="2 3">B210</strain>
    </source>
</reference>
<sequence length="355" mass="38406">MNSNIAIYGASGFVGRMLAHELAGRGARLRLVGRDLGRLEELEEELRARGFLDVRVRQARLSEEVALRGALRGCDALVNCAGPLGERTRKLVAAALGEGIHFFDMAGEQAQVHWMWDACHEEARARGVVLMPACALEYALGDFAAEIALMKAASRIVVCYAVREMKLSQGARKTFVHALGEGGVSFVDGKLERRRAAYRLFDVPFPRGHIRKGVWIPGAEAITVPLRGGVSRVESCVVTGEAMVRLLATLSGVLPSVLRALRPVTDRLAEQSDADEMDEALGEYLVIAFDPKTAEPYAMLTGEDVYATSVRVAAECVSRVVGEGPIKAGFTSPAAVFDVKDFLNAVGVRRLPLES</sequence>
<keyword evidence="3" id="KW-1185">Reference proteome</keyword>
<evidence type="ECO:0000259" key="1">
    <source>
        <dbReference type="Pfam" id="PF03435"/>
    </source>
</evidence>
<dbReference type="EMBL" id="QHKO01000001">
    <property type="protein sequence ID" value="RAL25341.1"/>
    <property type="molecule type" value="Genomic_DNA"/>
</dbReference>
<comment type="caution">
    <text evidence="2">The sequence shown here is derived from an EMBL/GenBank/DDBJ whole genome shotgun (WGS) entry which is preliminary data.</text>
</comment>
<gene>
    <name evidence="2" type="ORF">DL240_03780</name>
</gene>
<dbReference type="AlphaFoldDB" id="A0A328CDA7"/>
<dbReference type="Gene3D" id="3.40.50.720">
    <property type="entry name" value="NAD(P)-binding Rossmann-like Domain"/>
    <property type="match status" value="1"/>
</dbReference>
<dbReference type="Proteomes" id="UP000249169">
    <property type="component" value="Unassembled WGS sequence"/>
</dbReference>
<dbReference type="SUPFAM" id="SSF51735">
    <property type="entry name" value="NAD(P)-binding Rossmann-fold domains"/>
    <property type="match status" value="1"/>
</dbReference>
<dbReference type="PANTHER" id="PTHR43781">
    <property type="entry name" value="SACCHAROPINE DEHYDROGENASE"/>
    <property type="match status" value="1"/>
</dbReference>